<keyword evidence="4" id="KW-1185">Reference proteome</keyword>
<sequence length="152" mass="17319">MANWLTEPEQRAWRSFLTGQARVLEAINQDMVTDSGLTLNEYEVLVRLSESPERRLRMSNLAEHLVHSRSRLTHTVKRLEGAGYVERTRCPEDRRGIVCHLTESGFAKLEQAAPRHVDSVRKNLVDCLSTEEFLQLGELFAKIGSCEEPVAQ</sequence>
<evidence type="ECO:0000313" key="2">
    <source>
        <dbReference type="EMBL" id="KTF04282.1"/>
    </source>
</evidence>
<dbReference type="PANTHER" id="PTHR33164:SF99">
    <property type="entry name" value="MARR FAMILY REGULATORY PROTEIN"/>
    <property type="match status" value="1"/>
</dbReference>
<dbReference type="InterPro" id="IPR036390">
    <property type="entry name" value="WH_DNA-bd_sf"/>
</dbReference>
<proteinExistence type="predicted"/>
<dbReference type="Gene3D" id="1.10.10.10">
    <property type="entry name" value="Winged helix-like DNA-binding domain superfamily/Winged helix DNA-binding domain"/>
    <property type="match status" value="1"/>
</dbReference>
<dbReference type="PATRIC" id="fig|59561.3.peg.796"/>
<dbReference type="PANTHER" id="PTHR33164">
    <property type="entry name" value="TRANSCRIPTIONAL REGULATOR, MARR FAMILY"/>
    <property type="match status" value="1"/>
</dbReference>
<gene>
    <name evidence="2" type="primary">slyA</name>
    <name evidence="2" type="ORF">AQZ59_00803</name>
    <name evidence="3" type="ORF">QP858_03110</name>
</gene>
<dbReference type="RefSeq" id="WP_062613353.1">
    <property type="nucleotide sequence ID" value="NZ_CALTZF010000002.1"/>
</dbReference>
<dbReference type="InterPro" id="IPR000835">
    <property type="entry name" value="HTH_MarR-typ"/>
</dbReference>
<dbReference type="InterPro" id="IPR039422">
    <property type="entry name" value="MarR/SlyA-like"/>
</dbReference>
<dbReference type="AlphaFoldDB" id="A0A0W1KJS5"/>
<dbReference type="PROSITE" id="PS50995">
    <property type="entry name" value="HTH_MARR_2"/>
    <property type="match status" value="1"/>
</dbReference>
<name>A0A0W1KJS5_9ACTO</name>
<dbReference type="Pfam" id="PF01047">
    <property type="entry name" value="MarR"/>
    <property type="match status" value="1"/>
</dbReference>
<dbReference type="GO" id="GO:0006950">
    <property type="term" value="P:response to stress"/>
    <property type="evidence" value="ECO:0007669"/>
    <property type="project" value="TreeGrafter"/>
</dbReference>
<dbReference type="OrthoDB" id="8635520at2"/>
<dbReference type="GO" id="GO:0003700">
    <property type="term" value="F:DNA-binding transcription factor activity"/>
    <property type="evidence" value="ECO:0007669"/>
    <property type="project" value="InterPro"/>
</dbReference>
<protein>
    <submittedName>
        <fullName evidence="3">MarR family transcriptional regulator</fullName>
    </submittedName>
    <submittedName>
        <fullName evidence="2">Transcriptional regulator SlyA</fullName>
    </submittedName>
</protein>
<dbReference type="STRING" id="59561.AQZ59_00803"/>
<dbReference type="Proteomes" id="UP000054404">
    <property type="component" value="Unassembled WGS sequence"/>
</dbReference>
<dbReference type="Proteomes" id="UP001225576">
    <property type="component" value="Unassembled WGS sequence"/>
</dbReference>
<reference evidence="3" key="2">
    <citation type="submission" date="2023-05" db="EMBL/GenBank/DDBJ databases">
        <title>Genomic Catalog of Human Bladder Bacteria.</title>
        <authorList>
            <person name="Du J."/>
        </authorList>
    </citation>
    <scope>NUCLEOTIDE SEQUENCE</scope>
    <source>
        <strain evidence="3">UMB1304A</strain>
    </source>
</reference>
<reference evidence="2 4" key="1">
    <citation type="submission" date="2015-11" db="EMBL/GenBank/DDBJ databases">
        <title>Draft Genome Sequence of the Type Strain Trueperella bernardiae LCDC 89-0504T, Isolated from Blood Culture.</title>
        <authorList>
            <person name="Bernier A.-M."/>
            <person name="Bernard K."/>
        </authorList>
    </citation>
    <scope>NUCLEOTIDE SEQUENCE [LARGE SCALE GENOMIC DNA]</scope>
    <source>
        <strain evidence="2 4">LCDC 89-0504</strain>
    </source>
</reference>
<evidence type="ECO:0000313" key="4">
    <source>
        <dbReference type="Proteomes" id="UP000054404"/>
    </source>
</evidence>
<dbReference type="PRINTS" id="PR00598">
    <property type="entry name" value="HTHMARR"/>
</dbReference>
<evidence type="ECO:0000313" key="3">
    <source>
        <dbReference type="EMBL" id="MDK8601450.1"/>
    </source>
</evidence>
<evidence type="ECO:0000259" key="1">
    <source>
        <dbReference type="PROSITE" id="PS50995"/>
    </source>
</evidence>
<dbReference type="SUPFAM" id="SSF46785">
    <property type="entry name" value="Winged helix' DNA-binding domain"/>
    <property type="match status" value="1"/>
</dbReference>
<accession>A0A0W1KJS5</accession>
<feature type="domain" description="HTH marR-type" evidence="1">
    <location>
        <begin position="1"/>
        <end position="145"/>
    </location>
</feature>
<dbReference type="EMBL" id="JASPDQ010000004">
    <property type="protein sequence ID" value="MDK8601450.1"/>
    <property type="molecule type" value="Genomic_DNA"/>
</dbReference>
<dbReference type="InterPro" id="IPR036388">
    <property type="entry name" value="WH-like_DNA-bd_sf"/>
</dbReference>
<dbReference type="EMBL" id="LNIZ01000003">
    <property type="protein sequence ID" value="KTF04282.1"/>
    <property type="molecule type" value="Genomic_DNA"/>
</dbReference>
<comment type="caution">
    <text evidence="2">The sequence shown here is derived from an EMBL/GenBank/DDBJ whole genome shotgun (WGS) entry which is preliminary data.</text>
</comment>
<organism evidence="2 4">
    <name type="scientific">Trueperella bernardiae</name>
    <dbReference type="NCBI Taxonomy" id="59561"/>
    <lineage>
        <taxon>Bacteria</taxon>
        <taxon>Bacillati</taxon>
        <taxon>Actinomycetota</taxon>
        <taxon>Actinomycetes</taxon>
        <taxon>Actinomycetales</taxon>
        <taxon>Actinomycetaceae</taxon>
        <taxon>Trueperella</taxon>
    </lineage>
</organism>
<dbReference type="SMART" id="SM00347">
    <property type="entry name" value="HTH_MARR"/>
    <property type="match status" value="1"/>
</dbReference>